<feature type="transmembrane region" description="Helical" evidence="7">
    <location>
        <begin position="71"/>
        <end position="86"/>
    </location>
</feature>
<gene>
    <name evidence="8" type="ORF">SAMN05518684_10350</name>
</gene>
<proteinExistence type="inferred from homology"/>
<dbReference type="Pfam" id="PF00950">
    <property type="entry name" value="ABC-3"/>
    <property type="match status" value="1"/>
</dbReference>
<feature type="transmembrane region" description="Helical" evidence="7">
    <location>
        <begin position="129"/>
        <end position="159"/>
    </location>
</feature>
<comment type="similarity">
    <text evidence="2 6">Belongs to the ABC-3 integral membrane protein family.</text>
</comment>
<keyword evidence="6" id="KW-0813">Transport</keyword>
<evidence type="ECO:0000256" key="3">
    <source>
        <dbReference type="ARBA" id="ARBA00022692"/>
    </source>
</evidence>
<dbReference type="GO" id="GO:0010043">
    <property type="term" value="P:response to zinc ion"/>
    <property type="evidence" value="ECO:0007669"/>
    <property type="project" value="TreeGrafter"/>
</dbReference>
<dbReference type="PANTHER" id="PTHR30477:SF22">
    <property type="entry name" value="METAL ABC TRANSPORTER PERMEASE"/>
    <property type="match status" value="1"/>
</dbReference>
<evidence type="ECO:0000256" key="6">
    <source>
        <dbReference type="RuleBase" id="RU003943"/>
    </source>
</evidence>
<accession>A0A1H9RA14</accession>
<dbReference type="AlphaFoldDB" id="A0A1H9RA14"/>
<feature type="transmembrane region" description="Helical" evidence="7">
    <location>
        <begin position="98"/>
        <end position="117"/>
    </location>
</feature>
<keyword evidence="9" id="KW-1185">Reference proteome</keyword>
<sequence length="286" mass="30929">MIELLQQLTFLERGIIAGLIIGLICPVIGSFLLVRRMTIISEGLSHITLTGIAAGVFLSQSVVYLGFINPLYTGLLFSLAGSLLVEKLRQIYKHFQELAIPIILSSGIGLSAILISVTPSNTTEWFNFLFGSIVTVSLADLGFIFFTGVIMLVLLGMFYKELLSISFDQEFAATSGISVRKMNFLFAVLIALVISMSMKVIGILLVGAMVTLPVAASIQFAKSFRQVVLIGILIGELSVLGGVMLSIYLNIATGGMIVVTGVFLLILTMLIKKITRYTSGFRLSQS</sequence>
<name>A0A1H9RA14_9BACI</name>
<dbReference type="GO" id="GO:0043190">
    <property type="term" value="C:ATP-binding cassette (ABC) transporter complex"/>
    <property type="evidence" value="ECO:0007669"/>
    <property type="project" value="InterPro"/>
</dbReference>
<dbReference type="RefSeq" id="WP_143051189.1">
    <property type="nucleotide sequence ID" value="NZ_FOGT01000003.1"/>
</dbReference>
<dbReference type="Proteomes" id="UP000198571">
    <property type="component" value="Unassembled WGS sequence"/>
</dbReference>
<evidence type="ECO:0000256" key="4">
    <source>
        <dbReference type="ARBA" id="ARBA00022989"/>
    </source>
</evidence>
<evidence type="ECO:0000256" key="5">
    <source>
        <dbReference type="ARBA" id="ARBA00023136"/>
    </source>
</evidence>
<evidence type="ECO:0000256" key="7">
    <source>
        <dbReference type="SAM" id="Phobius"/>
    </source>
</evidence>
<reference evidence="9" key="1">
    <citation type="submission" date="2016-10" db="EMBL/GenBank/DDBJ databases">
        <authorList>
            <person name="Varghese N."/>
            <person name="Submissions S."/>
        </authorList>
    </citation>
    <scope>NUCLEOTIDE SEQUENCE [LARGE SCALE GENOMIC DNA]</scope>
    <source>
        <strain evidence="9">S9</strain>
    </source>
</reference>
<organism evidence="8 9">
    <name type="scientific">Salipaludibacillus aurantiacus</name>
    <dbReference type="NCBI Taxonomy" id="1601833"/>
    <lineage>
        <taxon>Bacteria</taxon>
        <taxon>Bacillati</taxon>
        <taxon>Bacillota</taxon>
        <taxon>Bacilli</taxon>
        <taxon>Bacillales</taxon>
        <taxon>Bacillaceae</taxon>
    </lineage>
</organism>
<keyword evidence="5 7" id="KW-0472">Membrane</keyword>
<evidence type="ECO:0000256" key="2">
    <source>
        <dbReference type="ARBA" id="ARBA00008034"/>
    </source>
</evidence>
<keyword evidence="4 7" id="KW-1133">Transmembrane helix</keyword>
<evidence type="ECO:0000313" key="8">
    <source>
        <dbReference type="EMBL" id="SER69385.1"/>
    </source>
</evidence>
<protein>
    <submittedName>
        <fullName evidence="8">Zinc transport system permease protein</fullName>
    </submittedName>
</protein>
<keyword evidence="3 6" id="KW-0812">Transmembrane</keyword>
<dbReference type="STRING" id="1601833.SAMN05518684_10350"/>
<dbReference type="InterPro" id="IPR001626">
    <property type="entry name" value="ABC_TroCD"/>
</dbReference>
<dbReference type="EMBL" id="FOGT01000003">
    <property type="protein sequence ID" value="SER69385.1"/>
    <property type="molecule type" value="Genomic_DNA"/>
</dbReference>
<dbReference type="PANTHER" id="PTHR30477">
    <property type="entry name" value="ABC-TRANSPORTER METAL-BINDING PROTEIN"/>
    <property type="match status" value="1"/>
</dbReference>
<dbReference type="GO" id="GO:0055085">
    <property type="term" value="P:transmembrane transport"/>
    <property type="evidence" value="ECO:0007669"/>
    <property type="project" value="InterPro"/>
</dbReference>
<dbReference type="OrthoDB" id="9798540at2"/>
<evidence type="ECO:0000313" key="9">
    <source>
        <dbReference type="Proteomes" id="UP000198571"/>
    </source>
</evidence>
<dbReference type="InterPro" id="IPR037294">
    <property type="entry name" value="ABC_BtuC-like"/>
</dbReference>
<feature type="transmembrane region" description="Helical" evidence="7">
    <location>
        <begin position="227"/>
        <end position="245"/>
    </location>
</feature>
<dbReference type="SUPFAM" id="SSF81345">
    <property type="entry name" value="ABC transporter involved in vitamin B12 uptake, BtuC"/>
    <property type="match status" value="1"/>
</dbReference>
<feature type="transmembrane region" description="Helical" evidence="7">
    <location>
        <begin position="15"/>
        <end position="34"/>
    </location>
</feature>
<comment type="subcellular location">
    <subcellularLocation>
        <location evidence="6">Cell membrane</location>
        <topology evidence="6">Multi-pass membrane protein</topology>
    </subcellularLocation>
    <subcellularLocation>
        <location evidence="1">Membrane</location>
        <topology evidence="1">Multi-pass membrane protein</topology>
    </subcellularLocation>
</comment>
<dbReference type="Gene3D" id="1.10.3470.10">
    <property type="entry name" value="ABC transporter involved in vitamin B12 uptake, BtuC"/>
    <property type="match status" value="1"/>
</dbReference>
<evidence type="ECO:0000256" key="1">
    <source>
        <dbReference type="ARBA" id="ARBA00004141"/>
    </source>
</evidence>
<feature type="transmembrane region" description="Helical" evidence="7">
    <location>
        <begin position="46"/>
        <end position="65"/>
    </location>
</feature>
<feature type="transmembrane region" description="Helical" evidence="7">
    <location>
        <begin position="251"/>
        <end position="271"/>
    </location>
</feature>